<dbReference type="EMBL" id="JAGEUA010000011">
    <property type="protein sequence ID" value="KAL0963003.1"/>
    <property type="molecule type" value="Genomic_DNA"/>
</dbReference>
<feature type="compositionally biased region" description="Low complexity" evidence="2">
    <location>
        <begin position="41"/>
        <end position="55"/>
    </location>
</feature>
<organism evidence="4 5">
    <name type="scientific">Umbra pygmaea</name>
    <name type="common">Eastern mudminnow</name>
    <dbReference type="NCBI Taxonomy" id="75934"/>
    <lineage>
        <taxon>Eukaryota</taxon>
        <taxon>Metazoa</taxon>
        <taxon>Chordata</taxon>
        <taxon>Craniata</taxon>
        <taxon>Vertebrata</taxon>
        <taxon>Euteleostomi</taxon>
        <taxon>Actinopterygii</taxon>
        <taxon>Neopterygii</taxon>
        <taxon>Teleostei</taxon>
        <taxon>Protacanthopterygii</taxon>
        <taxon>Esociformes</taxon>
        <taxon>Umbridae</taxon>
        <taxon>Umbra</taxon>
    </lineage>
</organism>
<evidence type="ECO:0008006" key="6">
    <source>
        <dbReference type="Google" id="ProtNLM"/>
    </source>
</evidence>
<accession>A0ABD0W2B1</accession>
<comment type="caution">
    <text evidence="4">The sequence shown here is derived from an EMBL/GenBank/DDBJ whole genome shotgun (WGS) entry which is preliminary data.</text>
</comment>
<evidence type="ECO:0000256" key="2">
    <source>
        <dbReference type="SAM" id="MobiDB-lite"/>
    </source>
</evidence>
<reference evidence="4 5" key="1">
    <citation type="submission" date="2024-06" db="EMBL/GenBank/DDBJ databases">
        <authorList>
            <person name="Pan Q."/>
            <person name="Wen M."/>
            <person name="Jouanno E."/>
            <person name="Zahm M."/>
            <person name="Klopp C."/>
            <person name="Cabau C."/>
            <person name="Louis A."/>
            <person name="Berthelot C."/>
            <person name="Parey E."/>
            <person name="Roest Crollius H."/>
            <person name="Montfort J."/>
            <person name="Robinson-Rechavi M."/>
            <person name="Bouchez O."/>
            <person name="Lampietro C."/>
            <person name="Lopez Roques C."/>
            <person name="Donnadieu C."/>
            <person name="Postlethwait J."/>
            <person name="Bobe J."/>
            <person name="Verreycken H."/>
            <person name="Guiguen Y."/>
        </authorList>
    </citation>
    <scope>NUCLEOTIDE SEQUENCE [LARGE SCALE GENOMIC DNA]</scope>
    <source>
        <strain evidence="4">Up_M1</strain>
        <tissue evidence="4">Testis</tissue>
    </source>
</reference>
<keyword evidence="5" id="KW-1185">Reference proteome</keyword>
<dbReference type="Pfam" id="PF05794">
    <property type="entry name" value="Tcp11"/>
    <property type="match status" value="1"/>
</dbReference>
<keyword evidence="3" id="KW-1133">Transmembrane helix</keyword>
<sequence length="558" mass="62592">MAGKSRSIEQTHSTSFKNYKETLLVFEKCWPAMPGNDERPTSMSTSVSQDVSSDADSSDHCPSDSDCSRQSFTSDSSSSKHSSPSSSPPKTITLDEVMSSARDLSDLTIAHEIIVNREFHVEQPQLPQNSLVKHVKDIVHKAFWDSLESELNNDPPEYKHAIKLLEEIREILLSFLSLGANRLRTQILEVLDMDLIGQQADKEVVDIQGLASYIITIMGKLCAPIRDEEVKRLRESPGNVVSMFKDIFRVLDLMKMDMVNFTIQNLRPELQRHSVEYERAKFQTILEKTPSALNHTTDWIKSSLEEVLFSMPTVKPPSGQEKGGKALPSPLLVLNTGYIRILTWDYHKHRLPETLMTDEVRLRDIQRSLRLLQAVASVLLIVYSAIGGAISGLTALAERLKRMTSVLLEDMHSSDFNLLEALENVSNQICCELNKSLTERNYPTLTPDLQATLKGQITSINQENNPIRSLVEGRVQQYFRVLLATNPQVTPSLTPGGLTLIQPELTSLASTFVKLVNFNKQVYSPFYMLILKSLLFSNDVPPSSTATPQEPSMHNPVT</sequence>
<proteinExistence type="inferred from homology"/>
<keyword evidence="3" id="KW-0472">Membrane</keyword>
<comment type="similarity">
    <text evidence="1">Belongs to the TCP11 family.</text>
</comment>
<protein>
    <recommendedName>
        <fullName evidence="6">T-complex 11</fullName>
    </recommendedName>
</protein>
<gene>
    <name evidence="4" type="ORF">UPYG_G00348250</name>
</gene>
<evidence type="ECO:0000256" key="1">
    <source>
        <dbReference type="ARBA" id="ARBA00010954"/>
    </source>
</evidence>
<evidence type="ECO:0000313" key="4">
    <source>
        <dbReference type="EMBL" id="KAL0963003.1"/>
    </source>
</evidence>
<feature type="compositionally biased region" description="Basic and acidic residues" evidence="2">
    <location>
        <begin position="57"/>
        <end position="67"/>
    </location>
</feature>
<evidence type="ECO:0000313" key="5">
    <source>
        <dbReference type="Proteomes" id="UP001557470"/>
    </source>
</evidence>
<dbReference type="AlphaFoldDB" id="A0ABD0W2B1"/>
<evidence type="ECO:0000256" key="3">
    <source>
        <dbReference type="SAM" id="Phobius"/>
    </source>
</evidence>
<feature type="transmembrane region" description="Helical" evidence="3">
    <location>
        <begin position="371"/>
        <end position="397"/>
    </location>
</feature>
<feature type="compositionally biased region" description="Low complexity" evidence="2">
    <location>
        <begin position="68"/>
        <end position="85"/>
    </location>
</feature>
<dbReference type="Proteomes" id="UP001557470">
    <property type="component" value="Unassembled WGS sequence"/>
</dbReference>
<keyword evidence="3" id="KW-0812">Transmembrane</keyword>
<dbReference type="PANTHER" id="PTHR12832">
    <property type="entry name" value="TESTIS-SPECIFIC PROTEIN PBS13 T-COMPLEX 11"/>
    <property type="match status" value="1"/>
</dbReference>
<dbReference type="InterPro" id="IPR008862">
    <property type="entry name" value="Tcp11"/>
</dbReference>
<name>A0ABD0W2B1_UMBPY</name>
<dbReference type="PANTHER" id="PTHR12832:SF17">
    <property type="entry name" value="T-COMPLEX PROTEIN 11-LIKE PROTEIN 2"/>
    <property type="match status" value="1"/>
</dbReference>
<feature type="region of interest" description="Disordered" evidence="2">
    <location>
        <begin position="31"/>
        <end position="92"/>
    </location>
</feature>